<feature type="region of interest" description="Disordered" evidence="1">
    <location>
        <begin position="336"/>
        <end position="401"/>
    </location>
</feature>
<reference evidence="2" key="1">
    <citation type="journal article" date="2019" name="Sci. Rep.">
        <title>Draft genome of Tanacetum cinerariifolium, the natural source of mosquito coil.</title>
        <authorList>
            <person name="Yamashiro T."/>
            <person name="Shiraishi A."/>
            <person name="Satake H."/>
            <person name="Nakayama K."/>
        </authorList>
    </citation>
    <scope>NUCLEOTIDE SEQUENCE</scope>
</reference>
<dbReference type="AlphaFoldDB" id="A0A6L2MJE6"/>
<feature type="compositionally biased region" description="Polar residues" evidence="1">
    <location>
        <begin position="444"/>
        <end position="461"/>
    </location>
</feature>
<evidence type="ECO:0008006" key="3">
    <source>
        <dbReference type="Google" id="ProtNLM"/>
    </source>
</evidence>
<name>A0A6L2MJE6_TANCI</name>
<evidence type="ECO:0000256" key="1">
    <source>
        <dbReference type="SAM" id="MobiDB-lite"/>
    </source>
</evidence>
<gene>
    <name evidence="2" type="ORF">Tci_046041</name>
</gene>
<organism evidence="2">
    <name type="scientific">Tanacetum cinerariifolium</name>
    <name type="common">Dalmatian daisy</name>
    <name type="synonym">Chrysanthemum cinerariifolium</name>
    <dbReference type="NCBI Taxonomy" id="118510"/>
    <lineage>
        <taxon>Eukaryota</taxon>
        <taxon>Viridiplantae</taxon>
        <taxon>Streptophyta</taxon>
        <taxon>Embryophyta</taxon>
        <taxon>Tracheophyta</taxon>
        <taxon>Spermatophyta</taxon>
        <taxon>Magnoliopsida</taxon>
        <taxon>eudicotyledons</taxon>
        <taxon>Gunneridae</taxon>
        <taxon>Pentapetalae</taxon>
        <taxon>asterids</taxon>
        <taxon>campanulids</taxon>
        <taxon>Asterales</taxon>
        <taxon>Asteraceae</taxon>
        <taxon>Asteroideae</taxon>
        <taxon>Anthemideae</taxon>
        <taxon>Anthemidinae</taxon>
        <taxon>Tanacetum</taxon>
    </lineage>
</organism>
<protein>
    <recommendedName>
        <fullName evidence="3">Retrovirus-related Pol polyprotein from transposon TNT 1-94</fullName>
    </recommendedName>
</protein>
<sequence>MKQWKRWCCFHKFTTSSYYEKDVTEMQSLDDMLRIRLHEAGSDEEIFTYVAWISAFSINEPIYTELCHEFYSTYEFDKVCVGDELQSKKIIRFRLGGRAHNLTLLEFARRLRLYQVTELEEEGFNVYFEGEDVVRSLSALIYYRDLDTITLRDLIDSDGKLILEDPQPGVPRVANVDQAKDTSAQDNQETASILVEPKEMPELPSTSFSLSVSSGFEVPQIQSPTLFNVRVSVIPKQSSYAPSLAFTTETPITTILSHPPSVTTITSLQQQTTPIPTSPITTVALIVTTAVPDPLLAIVQRLSIPESQFEAWKQVDHLEAIEDSVQANIINEVKNQLPKGDVNPDKVLRKRDRGDNDDEDPSTGPKKTKMKRTKESKSSKKSSTLKDTSKGNIPPKTLTSDKFVHAKESVAKSSEKVILDAEDSTANDDVVNGVDQPQDDSVLKTDTTPKNNWFKQPSRPSTPDPEWNKVKAVDDTQEPTWFNDMLSAKKDPLIFDEIMATPIDFAKFAMNHLKIEKLTKADLVGLVYELLKGTCQSSIELEYKMEECYKSLTGQLD</sequence>
<proteinExistence type="predicted"/>
<dbReference type="EMBL" id="BKCJ010006812">
    <property type="protein sequence ID" value="GEU74063.1"/>
    <property type="molecule type" value="Genomic_DNA"/>
</dbReference>
<feature type="region of interest" description="Disordered" evidence="1">
    <location>
        <begin position="423"/>
        <end position="465"/>
    </location>
</feature>
<evidence type="ECO:0000313" key="2">
    <source>
        <dbReference type="EMBL" id="GEU74063.1"/>
    </source>
</evidence>
<accession>A0A6L2MJE6</accession>
<comment type="caution">
    <text evidence="2">The sequence shown here is derived from an EMBL/GenBank/DDBJ whole genome shotgun (WGS) entry which is preliminary data.</text>
</comment>